<feature type="compositionally biased region" description="Low complexity" evidence="1">
    <location>
        <begin position="215"/>
        <end position="226"/>
    </location>
</feature>
<keyword evidence="3" id="KW-1185">Reference proteome</keyword>
<proteinExistence type="predicted"/>
<dbReference type="Proteomes" id="UP000800040">
    <property type="component" value="Unassembled WGS sequence"/>
</dbReference>
<sequence length="226" mass="23625">MLATPAWVENKSMLAGPRSTGIALIISALQGSSMQRPASMVPASTTSAMGCSGSNPAAELASRDLLSGGSFVTPQSPQDMSHDSGQPFQQEHYPFHGLPLHYDFSMEGRVNSESVKGPIASPQQDGENTAFAAPLPATSNHAAKSLHASHGNQTPHLAPRSIVHLGDEHMAIYQAPQSPSPMHPDIPTTPHIPPSPSTAFASPRTSAKQAQPYAPSNSNSPSEPSP</sequence>
<feature type="compositionally biased region" description="Polar residues" evidence="1">
    <location>
        <begin position="198"/>
        <end position="209"/>
    </location>
</feature>
<protein>
    <submittedName>
        <fullName evidence="2">Uncharacterized protein</fullName>
    </submittedName>
</protein>
<gene>
    <name evidence="2" type="ORF">BDW02DRAFT_279678</name>
</gene>
<reference evidence="2" key="1">
    <citation type="submission" date="2020-01" db="EMBL/GenBank/DDBJ databases">
        <authorList>
            <consortium name="DOE Joint Genome Institute"/>
            <person name="Haridas S."/>
            <person name="Albert R."/>
            <person name="Binder M."/>
            <person name="Bloem J."/>
            <person name="Labutti K."/>
            <person name="Salamov A."/>
            <person name="Andreopoulos B."/>
            <person name="Baker S.E."/>
            <person name="Barry K."/>
            <person name="Bills G."/>
            <person name="Bluhm B.H."/>
            <person name="Cannon C."/>
            <person name="Castanera R."/>
            <person name="Culley D.E."/>
            <person name="Daum C."/>
            <person name="Ezra D."/>
            <person name="Gonzalez J.B."/>
            <person name="Henrissat B."/>
            <person name="Kuo A."/>
            <person name="Liang C."/>
            <person name="Lipzen A."/>
            <person name="Lutzoni F."/>
            <person name="Magnuson J."/>
            <person name="Mondo S."/>
            <person name="Nolan M."/>
            <person name="Ohm R."/>
            <person name="Pangilinan J."/>
            <person name="Park H.-J."/>
            <person name="Ramirez L."/>
            <person name="Alfaro M."/>
            <person name="Sun H."/>
            <person name="Tritt A."/>
            <person name="Yoshinaga Y."/>
            <person name="Zwiers L.-H."/>
            <person name="Turgeon B.G."/>
            <person name="Goodwin S.B."/>
            <person name="Spatafora J.W."/>
            <person name="Crous P.W."/>
            <person name="Grigoriev I.V."/>
        </authorList>
    </citation>
    <scope>NUCLEOTIDE SEQUENCE</scope>
    <source>
        <strain evidence="2">P77</strain>
    </source>
</reference>
<dbReference type="EMBL" id="ML975284">
    <property type="protein sequence ID" value="KAF1835639.1"/>
    <property type="molecule type" value="Genomic_DNA"/>
</dbReference>
<organism evidence="2 3">
    <name type="scientific">Decorospora gaudefroyi</name>
    <dbReference type="NCBI Taxonomy" id="184978"/>
    <lineage>
        <taxon>Eukaryota</taxon>
        <taxon>Fungi</taxon>
        <taxon>Dikarya</taxon>
        <taxon>Ascomycota</taxon>
        <taxon>Pezizomycotina</taxon>
        <taxon>Dothideomycetes</taxon>
        <taxon>Pleosporomycetidae</taxon>
        <taxon>Pleosporales</taxon>
        <taxon>Pleosporineae</taxon>
        <taxon>Pleosporaceae</taxon>
        <taxon>Decorospora</taxon>
    </lineage>
</organism>
<name>A0A6A5KI99_9PLEO</name>
<evidence type="ECO:0000313" key="2">
    <source>
        <dbReference type="EMBL" id="KAF1835639.1"/>
    </source>
</evidence>
<evidence type="ECO:0000256" key="1">
    <source>
        <dbReference type="SAM" id="MobiDB-lite"/>
    </source>
</evidence>
<feature type="region of interest" description="Disordered" evidence="1">
    <location>
        <begin position="175"/>
        <end position="226"/>
    </location>
</feature>
<accession>A0A6A5KI99</accession>
<evidence type="ECO:0000313" key="3">
    <source>
        <dbReference type="Proteomes" id="UP000800040"/>
    </source>
</evidence>
<dbReference type="AlphaFoldDB" id="A0A6A5KI99"/>